<gene>
    <name evidence="1" type="ORF">THSYN_23065</name>
</gene>
<proteinExistence type="predicted"/>
<reference evidence="1 2" key="1">
    <citation type="submission" date="2017-03" db="EMBL/GenBank/DDBJ databases">
        <title>Complete genome sequence of Candidatus 'Thiodictyon syntrophicum' sp. nov. strain Cad16T, a photolithoautotroph purple sulfur bacterium isolated from an alpine meromictic lake.</title>
        <authorList>
            <person name="Luedin S.M."/>
            <person name="Pothier J.F."/>
            <person name="Danza F."/>
            <person name="Storelli N."/>
            <person name="Wittwer M."/>
            <person name="Tonolla M."/>
        </authorList>
    </citation>
    <scope>NUCLEOTIDE SEQUENCE [LARGE SCALE GENOMIC DNA]</scope>
    <source>
        <strain evidence="1 2">Cad16T</strain>
    </source>
</reference>
<sequence length="105" mass="11323">MRVIYDAGPGNAAVARLECDGQPSVGLRWNGDEGRPLGNPQSRGNPTWFIVPAAFQDVVVERVRQLVPESEEEAAYRAMAADTEREAAALDWSNALIGDLNRAAG</sequence>
<organism evidence="1 2">
    <name type="scientific">Candidatus Thiodictyon syntrophicum</name>
    <dbReference type="NCBI Taxonomy" id="1166950"/>
    <lineage>
        <taxon>Bacteria</taxon>
        <taxon>Pseudomonadati</taxon>
        <taxon>Pseudomonadota</taxon>
        <taxon>Gammaproteobacteria</taxon>
        <taxon>Chromatiales</taxon>
        <taxon>Chromatiaceae</taxon>
        <taxon>Thiodictyon</taxon>
    </lineage>
</organism>
<dbReference type="KEGG" id="tsy:THSYN_23065"/>
<dbReference type="AlphaFoldDB" id="A0A2K8UD77"/>
<accession>A0A2K8UD77</accession>
<evidence type="ECO:0000313" key="2">
    <source>
        <dbReference type="Proteomes" id="UP000232638"/>
    </source>
</evidence>
<protein>
    <submittedName>
        <fullName evidence="1">Uncharacterized protein</fullName>
    </submittedName>
</protein>
<name>A0A2K8UD77_9GAMM</name>
<evidence type="ECO:0000313" key="1">
    <source>
        <dbReference type="EMBL" id="AUB83543.1"/>
    </source>
</evidence>
<keyword evidence="2" id="KW-1185">Reference proteome</keyword>
<dbReference type="EMBL" id="CP020370">
    <property type="protein sequence ID" value="AUB83543.1"/>
    <property type="molecule type" value="Genomic_DNA"/>
</dbReference>
<dbReference type="Proteomes" id="UP000232638">
    <property type="component" value="Chromosome"/>
</dbReference>